<dbReference type="PANTHER" id="PTHR43592:SF15">
    <property type="entry name" value="CAAX AMINO TERMINAL PROTEASE FAMILY PROTEIN"/>
    <property type="match status" value="1"/>
</dbReference>
<proteinExistence type="predicted"/>
<keyword evidence="1" id="KW-0812">Transmembrane</keyword>
<keyword evidence="1" id="KW-1133">Transmembrane helix</keyword>
<evidence type="ECO:0000313" key="3">
    <source>
        <dbReference type="EMBL" id="SCY96740.1"/>
    </source>
</evidence>
<dbReference type="InterPro" id="IPR003675">
    <property type="entry name" value="Rce1/LyrA-like_dom"/>
</dbReference>
<dbReference type="Proteomes" id="UP000198636">
    <property type="component" value="Unassembled WGS sequence"/>
</dbReference>
<reference evidence="3 4" key="1">
    <citation type="submission" date="2016-10" db="EMBL/GenBank/DDBJ databases">
        <authorList>
            <person name="de Groot N.N."/>
        </authorList>
    </citation>
    <scope>NUCLEOTIDE SEQUENCE [LARGE SCALE GENOMIC DNA]</scope>
    <source>
        <strain evidence="3 4">DSM 18978</strain>
    </source>
</reference>
<feature type="transmembrane region" description="Helical" evidence="1">
    <location>
        <begin position="77"/>
        <end position="101"/>
    </location>
</feature>
<dbReference type="OrthoDB" id="4177129at2"/>
<feature type="transmembrane region" description="Helical" evidence="1">
    <location>
        <begin position="178"/>
        <end position="195"/>
    </location>
</feature>
<evidence type="ECO:0000313" key="4">
    <source>
        <dbReference type="Proteomes" id="UP000198636"/>
    </source>
</evidence>
<evidence type="ECO:0000256" key="1">
    <source>
        <dbReference type="SAM" id="Phobius"/>
    </source>
</evidence>
<dbReference type="Pfam" id="PF02517">
    <property type="entry name" value="Rce1-like"/>
    <property type="match status" value="1"/>
</dbReference>
<feature type="transmembrane region" description="Helical" evidence="1">
    <location>
        <begin position="242"/>
        <end position="268"/>
    </location>
</feature>
<keyword evidence="4" id="KW-1185">Reference proteome</keyword>
<dbReference type="STRING" id="1120976.SAMN03080606_03300"/>
<dbReference type="AlphaFoldDB" id="A0A1G5K9Q9"/>
<feature type="transmembrane region" description="Helical" evidence="1">
    <location>
        <begin position="12"/>
        <end position="30"/>
    </location>
</feature>
<gene>
    <name evidence="3" type="ORF">SAMN03080606_03300</name>
</gene>
<keyword evidence="1" id="KW-0472">Membrane</keyword>
<organism evidence="3 4">
    <name type="scientific">Alkaliphilus peptidifermentans DSM 18978</name>
    <dbReference type="NCBI Taxonomy" id="1120976"/>
    <lineage>
        <taxon>Bacteria</taxon>
        <taxon>Bacillati</taxon>
        <taxon>Bacillota</taxon>
        <taxon>Clostridia</taxon>
        <taxon>Peptostreptococcales</taxon>
        <taxon>Natronincolaceae</taxon>
        <taxon>Alkaliphilus</taxon>
    </lineage>
</organism>
<dbReference type="GO" id="GO:0080120">
    <property type="term" value="P:CAAX-box protein maturation"/>
    <property type="evidence" value="ECO:0007669"/>
    <property type="project" value="UniProtKB-ARBA"/>
</dbReference>
<evidence type="ECO:0000259" key="2">
    <source>
        <dbReference type="Pfam" id="PF02517"/>
    </source>
</evidence>
<sequence length="334" mass="37185">MKNTRSLSVLDANILYVIGAFLFVIVGAYVQQRDLIVGLLITEYILVLLPPFIYLLIRKINIKNTMRLNKISLKHGFLVVLITLLMYPAAVFANALGMFLLSLFGNLNIPQLPTAENVREYAVLMFIVSISAGICEEVFFRGFILPGYEPLGKKKAVVLSAILFGVFHFNLYNLFGPIVLGLVFGYLVILTDSLYAGIIGHIANNGFAVTLGFALQFLSKMIEELQDLGMNEAATEVPEVSTTVALLISMALFGVIALITGFIAYQLIKVIKKDMAIKEKTGLEDNYSIVEDHDLECEELQPKTKFYEFIPLLLILPIVLYVIHVQISEIIRLG</sequence>
<feature type="domain" description="CAAX prenyl protease 2/Lysostaphin resistance protein A-like" evidence="2">
    <location>
        <begin position="121"/>
        <end position="206"/>
    </location>
</feature>
<dbReference type="GO" id="GO:0004175">
    <property type="term" value="F:endopeptidase activity"/>
    <property type="evidence" value="ECO:0007669"/>
    <property type="project" value="UniProtKB-ARBA"/>
</dbReference>
<feature type="transmembrane region" description="Helical" evidence="1">
    <location>
        <begin position="309"/>
        <end position="327"/>
    </location>
</feature>
<feature type="transmembrane region" description="Helical" evidence="1">
    <location>
        <begin position="36"/>
        <end position="57"/>
    </location>
</feature>
<name>A0A1G5K9Q9_9FIRM</name>
<feature type="transmembrane region" description="Helical" evidence="1">
    <location>
        <begin position="202"/>
        <end position="222"/>
    </location>
</feature>
<protein>
    <recommendedName>
        <fullName evidence="2">CAAX prenyl protease 2/Lysostaphin resistance protein A-like domain-containing protein</fullName>
    </recommendedName>
</protein>
<dbReference type="PANTHER" id="PTHR43592">
    <property type="entry name" value="CAAX AMINO TERMINAL PROTEASE"/>
    <property type="match status" value="1"/>
</dbReference>
<accession>A0A1G5K9Q9</accession>
<dbReference type="EMBL" id="FMUS01000024">
    <property type="protein sequence ID" value="SCY96740.1"/>
    <property type="molecule type" value="Genomic_DNA"/>
</dbReference>
<dbReference type="RefSeq" id="WP_091545704.1">
    <property type="nucleotide sequence ID" value="NZ_FMUS01000024.1"/>
</dbReference>